<evidence type="ECO:0000313" key="2">
    <source>
        <dbReference type="EMBL" id="CAF1187381.1"/>
    </source>
</evidence>
<feature type="region of interest" description="Disordered" evidence="1">
    <location>
        <begin position="189"/>
        <end position="208"/>
    </location>
</feature>
<dbReference type="Proteomes" id="UP000663889">
    <property type="component" value="Unassembled WGS sequence"/>
</dbReference>
<protein>
    <submittedName>
        <fullName evidence="3">Uncharacterized protein</fullName>
    </submittedName>
</protein>
<dbReference type="EMBL" id="CAJOAX010001172">
    <property type="protein sequence ID" value="CAF3692431.1"/>
    <property type="molecule type" value="Genomic_DNA"/>
</dbReference>
<reference evidence="3" key="1">
    <citation type="submission" date="2021-02" db="EMBL/GenBank/DDBJ databases">
        <authorList>
            <person name="Nowell W R."/>
        </authorList>
    </citation>
    <scope>NUCLEOTIDE SEQUENCE</scope>
</reference>
<dbReference type="Proteomes" id="UP000663836">
    <property type="component" value="Unassembled WGS sequence"/>
</dbReference>
<accession>A0A818U356</accession>
<dbReference type="EMBL" id="CAJOBD010001059">
    <property type="protein sequence ID" value="CAF3754839.1"/>
    <property type="molecule type" value="Genomic_DNA"/>
</dbReference>
<dbReference type="EMBL" id="CAJNOU010001323">
    <property type="protein sequence ID" value="CAF1187381.1"/>
    <property type="molecule type" value="Genomic_DNA"/>
</dbReference>
<comment type="caution">
    <text evidence="3">The sequence shown here is derived from an EMBL/GenBank/DDBJ whole genome shotgun (WGS) entry which is preliminary data.</text>
</comment>
<proteinExistence type="predicted"/>
<name>A0A818U356_9BILA</name>
<evidence type="ECO:0000313" key="5">
    <source>
        <dbReference type="Proteomes" id="UP000663823"/>
    </source>
</evidence>
<evidence type="ECO:0000256" key="1">
    <source>
        <dbReference type="SAM" id="MobiDB-lite"/>
    </source>
</evidence>
<evidence type="ECO:0000313" key="4">
    <source>
        <dbReference type="EMBL" id="CAF3754839.1"/>
    </source>
</evidence>
<feature type="compositionally biased region" description="Polar residues" evidence="1">
    <location>
        <begin position="111"/>
        <end position="129"/>
    </location>
</feature>
<feature type="compositionally biased region" description="Polar residues" evidence="1">
    <location>
        <begin position="192"/>
        <end position="208"/>
    </location>
</feature>
<dbReference type="Proteomes" id="UP000663823">
    <property type="component" value="Unassembled WGS sequence"/>
</dbReference>
<evidence type="ECO:0000313" key="3">
    <source>
        <dbReference type="EMBL" id="CAF3692431.1"/>
    </source>
</evidence>
<sequence>MNFYRHSLGIPLNERRHSIGPAQSVSTIRPFLAQQEKKPISSTPRSFISFSSINIRAFSFQCCGERRNSSQKKTVEQTSTTNSTRRKSSTPSVSSHRPSKTLIRNYRKTNTKSTIIPSSITNPTSTKSIKNPRRRGGMASACTSCISSNHSRRQSSTTIEDITTTPTISSSTNPPLLTRLGQIILRRKITGGANNRSSSNATVNNKSR</sequence>
<organism evidence="3 5">
    <name type="scientific">Rotaria sordida</name>
    <dbReference type="NCBI Taxonomy" id="392033"/>
    <lineage>
        <taxon>Eukaryota</taxon>
        <taxon>Metazoa</taxon>
        <taxon>Spiralia</taxon>
        <taxon>Gnathifera</taxon>
        <taxon>Rotifera</taxon>
        <taxon>Eurotatoria</taxon>
        <taxon>Bdelloidea</taxon>
        <taxon>Philodinida</taxon>
        <taxon>Philodinidae</taxon>
        <taxon>Rotaria</taxon>
    </lineage>
</organism>
<gene>
    <name evidence="4" type="ORF">JBS370_LOCUS12776</name>
    <name evidence="3" type="ORF">OTI717_LOCUS11974</name>
    <name evidence="2" type="ORF">SEV965_LOCUS20397</name>
</gene>
<feature type="region of interest" description="Disordered" evidence="1">
    <location>
        <begin position="66"/>
        <end position="158"/>
    </location>
</feature>
<dbReference type="AlphaFoldDB" id="A0A818U356"/>
<feature type="compositionally biased region" description="Low complexity" evidence="1">
    <location>
        <begin position="78"/>
        <end position="96"/>
    </location>
</feature>